<comment type="similarity">
    <text evidence="2 5">Belongs to the PNP/MTAP phosphorylase family.</text>
</comment>
<evidence type="ECO:0000256" key="1">
    <source>
        <dbReference type="ARBA" id="ARBA00005058"/>
    </source>
</evidence>
<dbReference type="NCBIfam" id="TIGR01697">
    <property type="entry name" value="PNPH-PUNA-XAPA"/>
    <property type="match status" value="1"/>
</dbReference>
<comment type="function">
    <text evidence="5">The purine nucleoside phosphorylases catalyze the phosphorolytic breakdown of the N-glycosidic bond in the beta-(deoxy)ribonucleoside molecules, with the formation of the corresponding free purine bases and pentose-1-phosphate.</text>
</comment>
<dbReference type="AlphaFoldDB" id="A0A0K1PB01"/>
<sequence length="279" mass="28958">MSPIPTDHFERLAAAAALIRERSGMSPEVGVILGSGLGGFGDRLEAAVTIPYGALPGFPASSVLGHRGRLLVGKLGGTTVAALQGRAHGYEGFEPWQLAFPTRALCLAGIRTLVVTNAAGGIRADLRPGDLMRISDHIDLSGTNPLVGPNDDRLGTRFPDLSRAYDSDLTAKLYAAARGAGVELKTGVYACMRGPSYETPAEIKMLRTLGADAVGMSTVPEVIAAVHMGVRIAGISCITNFAAGASREPLRHDEVAVVAAKAADRFSALLEAFLPAAAS</sequence>
<dbReference type="CDD" id="cd09009">
    <property type="entry name" value="PNP-EcPNPII_like"/>
    <property type="match status" value="1"/>
</dbReference>
<evidence type="ECO:0000256" key="3">
    <source>
        <dbReference type="ARBA" id="ARBA00022676"/>
    </source>
</evidence>
<dbReference type="Proteomes" id="UP000055590">
    <property type="component" value="Chromosome"/>
</dbReference>
<dbReference type="OrthoDB" id="1523230at2"/>
<evidence type="ECO:0000256" key="6">
    <source>
        <dbReference type="PIRSR" id="PIRSR000477-2"/>
    </source>
</evidence>
<dbReference type="InterPro" id="IPR035994">
    <property type="entry name" value="Nucleoside_phosphorylase_sf"/>
</dbReference>
<feature type="domain" description="Nucleoside phosphorylase" evidence="7">
    <location>
        <begin position="30"/>
        <end position="274"/>
    </location>
</feature>
<dbReference type="KEGG" id="vin:AKJ08_0681"/>
<dbReference type="STRING" id="1391653.AKJ08_0681"/>
<dbReference type="PIRSF" id="PIRSF000477">
    <property type="entry name" value="PurNPase"/>
    <property type="match status" value="1"/>
</dbReference>
<comment type="pathway">
    <text evidence="1 5">Purine metabolism; purine nucleoside salvage.</text>
</comment>
<dbReference type="UniPathway" id="UPA00606"/>
<evidence type="ECO:0000259" key="7">
    <source>
        <dbReference type="Pfam" id="PF01048"/>
    </source>
</evidence>
<dbReference type="PANTHER" id="PTHR11904">
    <property type="entry name" value="METHYLTHIOADENOSINE/PURINE NUCLEOSIDE PHOSPHORYLASE"/>
    <property type="match status" value="1"/>
</dbReference>
<dbReference type="GO" id="GO:0005737">
    <property type="term" value="C:cytoplasm"/>
    <property type="evidence" value="ECO:0007669"/>
    <property type="project" value="TreeGrafter"/>
</dbReference>
<feature type="binding site" evidence="6">
    <location>
        <position position="240"/>
    </location>
    <ligand>
        <name>a purine D-ribonucleoside</name>
        <dbReference type="ChEBI" id="CHEBI:142355"/>
    </ligand>
</feature>
<dbReference type="GO" id="GO:0009116">
    <property type="term" value="P:nucleoside metabolic process"/>
    <property type="evidence" value="ECO:0007669"/>
    <property type="project" value="InterPro"/>
</dbReference>
<proteinExistence type="inferred from homology"/>
<dbReference type="EMBL" id="CP012332">
    <property type="protein sequence ID" value="AKU90294.1"/>
    <property type="molecule type" value="Genomic_DNA"/>
</dbReference>
<evidence type="ECO:0000313" key="9">
    <source>
        <dbReference type="Proteomes" id="UP000055590"/>
    </source>
</evidence>
<dbReference type="NCBIfam" id="TIGR01700">
    <property type="entry name" value="PNPH"/>
    <property type="match status" value="1"/>
</dbReference>
<keyword evidence="4 5" id="KW-0808">Transferase</keyword>
<dbReference type="InterPro" id="IPR011268">
    <property type="entry name" value="Purine_phosphorylase"/>
</dbReference>
<dbReference type="InterPro" id="IPR011270">
    <property type="entry name" value="Pur_Nuc_Pase_Ino/Guo-sp"/>
</dbReference>
<dbReference type="Pfam" id="PF01048">
    <property type="entry name" value="PNP_UDP_1"/>
    <property type="match status" value="1"/>
</dbReference>
<evidence type="ECO:0000256" key="2">
    <source>
        <dbReference type="ARBA" id="ARBA00006751"/>
    </source>
</evidence>
<reference evidence="8 9" key="1">
    <citation type="submission" date="2015-08" db="EMBL/GenBank/DDBJ databases">
        <authorList>
            <person name="Babu N.S."/>
            <person name="Beckwith C.J."/>
            <person name="Beseler K.G."/>
            <person name="Brison A."/>
            <person name="Carone J.V."/>
            <person name="Caskin T.P."/>
            <person name="Diamond M."/>
            <person name="Durham M.E."/>
            <person name="Foxe J.M."/>
            <person name="Go M."/>
            <person name="Henderson B.A."/>
            <person name="Jones I.B."/>
            <person name="McGettigan J.A."/>
            <person name="Micheletti S.J."/>
            <person name="Nasrallah M.E."/>
            <person name="Ortiz D."/>
            <person name="Piller C.R."/>
            <person name="Privatt S.R."/>
            <person name="Schneider S.L."/>
            <person name="Sharp S."/>
            <person name="Smith T.C."/>
            <person name="Stanton J.D."/>
            <person name="Ullery H.E."/>
            <person name="Wilson R.J."/>
            <person name="Serrano M.G."/>
            <person name="Buck G."/>
            <person name="Lee V."/>
            <person name="Wang Y."/>
            <person name="Carvalho R."/>
            <person name="Voegtly L."/>
            <person name="Shi R."/>
            <person name="Duckworth R."/>
            <person name="Johnson A."/>
            <person name="Loviza R."/>
            <person name="Walstead R."/>
            <person name="Shah Z."/>
            <person name="Kiflezghi M."/>
            <person name="Wade K."/>
            <person name="Ball S.L."/>
            <person name="Bradley K.W."/>
            <person name="Asai D.J."/>
            <person name="Bowman C.A."/>
            <person name="Russell D.A."/>
            <person name="Pope W.H."/>
            <person name="Jacobs-Sera D."/>
            <person name="Hendrix R.W."/>
            <person name="Hatfull G.F."/>
        </authorList>
    </citation>
    <scope>NUCLEOTIDE SEQUENCE [LARGE SCALE GENOMIC DNA]</scope>
    <source>
        <strain evidence="8 9">DSM 27710</strain>
    </source>
</reference>
<protein>
    <recommendedName>
        <fullName evidence="5">Purine nucleoside phosphorylase</fullName>
        <ecNumber evidence="5">2.4.2.1</ecNumber>
    </recommendedName>
    <alternativeName>
        <fullName evidence="5">Inosine-guanosine phosphorylase</fullName>
    </alternativeName>
</protein>
<dbReference type="RefSeq" id="WP_050724762.1">
    <property type="nucleotide sequence ID" value="NZ_CP012332.1"/>
</dbReference>
<dbReference type="PANTHER" id="PTHR11904:SF9">
    <property type="entry name" value="PURINE NUCLEOSIDE PHOSPHORYLASE-RELATED"/>
    <property type="match status" value="1"/>
</dbReference>
<dbReference type="NCBIfam" id="NF006054">
    <property type="entry name" value="PRK08202.1"/>
    <property type="match status" value="1"/>
</dbReference>
<dbReference type="PATRIC" id="fig|1391653.3.peg.700"/>
<dbReference type="GO" id="GO:0004731">
    <property type="term" value="F:purine-nucleoside phosphorylase activity"/>
    <property type="evidence" value="ECO:0007669"/>
    <property type="project" value="UniProtKB-EC"/>
</dbReference>
<feature type="binding site" evidence="6">
    <location>
        <begin position="86"/>
        <end position="88"/>
    </location>
    <ligand>
        <name>phosphate</name>
        <dbReference type="ChEBI" id="CHEBI:43474"/>
    </ligand>
</feature>
<feature type="binding site" evidence="6">
    <location>
        <position position="118"/>
    </location>
    <ligand>
        <name>phosphate</name>
        <dbReference type="ChEBI" id="CHEBI:43474"/>
    </ligand>
</feature>
<evidence type="ECO:0000256" key="5">
    <source>
        <dbReference type="PIRNR" id="PIRNR000477"/>
    </source>
</evidence>
<dbReference type="EC" id="2.4.2.1" evidence="5"/>
<gene>
    <name evidence="8" type="ORF">AKJ08_0681</name>
</gene>
<feature type="binding site" evidence="6">
    <location>
        <position position="66"/>
    </location>
    <ligand>
        <name>phosphate</name>
        <dbReference type="ChEBI" id="CHEBI:43474"/>
    </ligand>
</feature>
<accession>A0A0K1PB01</accession>
<dbReference type="Gene3D" id="3.40.50.1580">
    <property type="entry name" value="Nucleoside phosphorylase domain"/>
    <property type="match status" value="1"/>
</dbReference>
<feature type="binding site" evidence="6">
    <location>
        <position position="198"/>
    </location>
    <ligand>
        <name>a purine D-ribonucleoside</name>
        <dbReference type="ChEBI" id="CHEBI:142355"/>
    </ligand>
</feature>
<feature type="binding site" evidence="6">
    <location>
        <position position="35"/>
    </location>
    <ligand>
        <name>phosphate</name>
        <dbReference type="ChEBI" id="CHEBI:43474"/>
    </ligand>
</feature>
<keyword evidence="3 5" id="KW-0328">Glycosyltransferase</keyword>
<dbReference type="InterPro" id="IPR000845">
    <property type="entry name" value="Nucleoside_phosphorylase_d"/>
</dbReference>
<organism evidence="8 9">
    <name type="scientific">Vulgatibacter incomptus</name>
    <dbReference type="NCBI Taxonomy" id="1391653"/>
    <lineage>
        <taxon>Bacteria</taxon>
        <taxon>Pseudomonadati</taxon>
        <taxon>Myxococcota</taxon>
        <taxon>Myxococcia</taxon>
        <taxon>Myxococcales</taxon>
        <taxon>Cystobacterineae</taxon>
        <taxon>Vulgatibacteraceae</taxon>
        <taxon>Vulgatibacter</taxon>
    </lineage>
</organism>
<dbReference type="SUPFAM" id="SSF53167">
    <property type="entry name" value="Purine and uridine phosphorylases"/>
    <property type="match status" value="1"/>
</dbReference>
<name>A0A0K1PB01_9BACT</name>
<evidence type="ECO:0000313" key="8">
    <source>
        <dbReference type="EMBL" id="AKU90294.1"/>
    </source>
</evidence>
<evidence type="ECO:0000256" key="4">
    <source>
        <dbReference type="ARBA" id="ARBA00022679"/>
    </source>
</evidence>
<keyword evidence="9" id="KW-1185">Reference proteome</keyword>
<feature type="binding site" evidence="6">
    <location>
        <position position="217"/>
    </location>
    <ligand>
        <name>phosphate</name>
        <dbReference type="ChEBI" id="CHEBI:43474"/>
    </ligand>
</feature>